<dbReference type="Gene3D" id="2.60.40.2500">
    <property type="match status" value="1"/>
</dbReference>
<organism evidence="4 5">
    <name type="scientific">Vibrio scophthalmi LMG 19158</name>
    <dbReference type="NCBI Taxonomy" id="870967"/>
    <lineage>
        <taxon>Bacteria</taxon>
        <taxon>Pseudomonadati</taxon>
        <taxon>Pseudomonadota</taxon>
        <taxon>Gammaproteobacteria</taxon>
        <taxon>Vibrionales</taxon>
        <taxon>Vibrionaceae</taxon>
        <taxon>Vibrio</taxon>
    </lineage>
</organism>
<evidence type="ECO:0000256" key="2">
    <source>
        <dbReference type="ARBA" id="ARBA00022729"/>
    </source>
</evidence>
<dbReference type="InterPro" id="IPR014148">
    <property type="entry name" value="VirB9"/>
</dbReference>
<feature type="chain" id="PRO_5003386883" evidence="3">
    <location>
        <begin position="20"/>
        <end position="293"/>
    </location>
</feature>
<evidence type="ECO:0000256" key="1">
    <source>
        <dbReference type="ARBA" id="ARBA00006135"/>
    </source>
</evidence>
<evidence type="ECO:0000256" key="3">
    <source>
        <dbReference type="SAM" id="SignalP"/>
    </source>
</evidence>
<dbReference type="InterPro" id="IPR010258">
    <property type="entry name" value="Conjugal_tfr_TrbG/VirB9/CagX"/>
</dbReference>
<dbReference type="InterPro" id="IPR038161">
    <property type="entry name" value="VirB9/CagX/TrbG_C_sf"/>
</dbReference>
<dbReference type="AlphaFoldDB" id="F9RQN1"/>
<dbReference type="NCBIfam" id="TIGR02781">
    <property type="entry name" value="VirB9"/>
    <property type="match status" value="1"/>
</dbReference>
<dbReference type="EMBL" id="AFWE01000170">
    <property type="protein sequence ID" value="EGU33962.1"/>
    <property type="molecule type" value="Genomic_DNA"/>
</dbReference>
<dbReference type="CDD" id="cd06911">
    <property type="entry name" value="VirB9_CagX_TrbG"/>
    <property type="match status" value="1"/>
</dbReference>
<comment type="caution">
    <text evidence="4">The sequence shown here is derived from an EMBL/GenBank/DDBJ whole genome shotgun (WGS) entry which is preliminary data.</text>
</comment>
<feature type="signal peptide" evidence="3">
    <location>
        <begin position="1"/>
        <end position="19"/>
    </location>
</feature>
<protein>
    <submittedName>
        <fullName evidence="4">Channel protein VirB9</fullName>
    </submittedName>
</protein>
<accession>F9RQN1</accession>
<keyword evidence="2 3" id="KW-0732">Signal</keyword>
<gene>
    <name evidence="4" type="ORF">VIS19158_10914</name>
</gene>
<sequence length="293" mass="33237">MKKKTLTLLLCLCSLPSLALEVPFQSARDSNIQYSNYHDDDVVQMTAVTGMVTQLVVDRDEKLEHVYFGFPDGWKKEIKGNNLFIWPQSTKGTESYIDYEGKEITNEITIQPNPKEWRTNLLVVTNKRNYAFVLNLGVGKQGMRANTYRLTFLYPEEEAKREAAKQVAVQKKLKLVPEVRPKNLNYSMQVGKFSRNIAPTAAYDDGRFTYLTFAPNAEIPAIFMVADDGKETLINSHINPKSPDTVVIQRIAKTYVLRLDNAVVGVHNMGFDTLPLNNNNGTTLKDIERVVKE</sequence>
<proteinExistence type="inferred from homology"/>
<name>F9RQN1_9VIBR</name>
<evidence type="ECO:0000313" key="5">
    <source>
        <dbReference type="Proteomes" id="UP000004349"/>
    </source>
</evidence>
<dbReference type="Proteomes" id="UP000004349">
    <property type="component" value="Unassembled WGS sequence"/>
</dbReference>
<dbReference type="RefSeq" id="WP_005596759.1">
    <property type="nucleotide sequence ID" value="NZ_AFWE01000170.1"/>
</dbReference>
<dbReference type="eggNOG" id="COG3504">
    <property type="taxonomic scope" value="Bacteria"/>
</dbReference>
<reference evidence="4 5" key="1">
    <citation type="journal article" date="2012" name="Int. J. Syst. Evol. Microbiol.">
        <title>Vibrio caribbeanicus sp. nov., isolated from the marine sponge Scleritoderma cyanea.</title>
        <authorList>
            <person name="Hoffmann M."/>
            <person name="Monday S.R."/>
            <person name="Allard M.W."/>
            <person name="Strain E.A."/>
            <person name="Whittaker P."/>
            <person name="Naum M."/>
            <person name="McCarthy P.J."/>
            <person name="Lopez J.V."/>
            <person name="Fischer M."/>
            <person name="Brown E.W."/>
        </authorList>
    </citation>
    <scope>NUCLEOTIDE SEQUENCE [LARGE SCALE GENOMIC DNA]</scope>
    <source>
        <strain evidence="4 5">LMG 19158</strain>
    </source>
</reference>
<dbReference type="Pfam" id="PF03524">
    <property type="entry name" value="CagX"/>
    <property type="match status" value="1"/>
</dbReference>
<dbReference type="InterPro" id="IPR033645">
    <property type="entry name" value="VirB9/CagX/TrbG_C"/>
</dbReference>
<evidence type="ECO:0000313" key="4">
    <source>
        <dbReference type="EMBL" id="EGU33962.1"/>
    </source>
</evidence>
<comment type="similarity">
    <text evidence="1">Belongs to the TrbG/VirB9 family.</text>
</comment>